<gene>
    <name evidence="1" type="ORF">SeLEV6574_g01156</name>
    <name evidence="2" type="ORF">SeMB42_g00562</name>
</gene>
<evidence type="ECO:0000313" key="3">
    <source>
        <dbReference type="Proteomes" id="UP000317494"/>
    </source>
</evidence>
<proteinExistence type="predicted"/>
<keyword evidence="3" id="KW-1185">Reference proteome</keyword>
<dbReference type="EMBL" id="QEAM01000024">
    <property type="protein sequence ID" value="TPX49967.1"/>
    <property type="molecule type" value="Genomic_DNA"/>
</dbReference>
<dbReference type="VEuPathDB" id="FungiDB:SeMB42_g00562"/>
<dbReference type="EMBL" id="QEAN01000011">
    <property type="protein sequence ID" value="TPX53889.1"/>
    <property type="molecule type" value="Genomic_DNA"/>
</dbReference>
<organism evidence="1 4">
    <name type="scientific">Synchytrium endobioticum</name>
    <dbReference type="NCBI Taxonomy" id="286115"/>
    <lineage>
        <taxon>Eukaryota</taxon>
        <taxon>Fungi</taxon>
        <taxon>Fungi incertae sedis</taxon>
        <taxon>Chytridiomycota</taxon>
        <taxon>Chytridiomycota incertae sedis</taxon>
        <taxon>Chytridiomycetes</taxon>
        <taxon>Synchytriales</taxon>
        <taxon>Synchytriaceae</taxon>
        <taxon>Synchytrium</taxon>
    </lineage>
</organism>
<protein>
    <submittedName>
        <fullName evidence="1">Uncharacterized protein</fullName>
    </submittedName>
</protein>
<evidence type="ECO:0000313" key="1">
    <source>
        <dbReference type="EMBL" id="TPX49967.1"/>
    </source>
</evidence>
<dbReference type="AlphaFoldDB" id="A0A507DFD9"/>
<evidence type="ECO:0000313" key="4">
    <source>
        <dbReference type="Proteomes" id="UP000320475"/>
    </source>
</evidence>
<name>A0A507DFD9_9FUNG</name>
<sequence>MWIALLLIGRTLAATSTTDDAPSPTTSACKPGTTLARFVVMQPNSSSIVAVGGNAIFEWTYAPLAWAMNKPRSLSIFLQQIAPGVQELYNDVVVANLNVSNNATKYLWYPVKPLIDGNYKVRLVGDGKDTVLKNGQPNRDVCYADGDVMASNSAQFVVINPPYLAPVPNPLPAYSQAVSHVASASSQSFWALIIMIGLVAFIF</sequence>
<dbReference type="OrthoDB" id="2115006at2759"/>
<dbReference type="Proteomes" id="UP000317494">
    <property type="component" value="Unassembled WGS sequence"/>
</dbReference>
<evidence type="ECO:0000313" key="2">
    <source>
        <dbReference type="EMBL" id="TPX53889.1"/>
    </source>
</evidence>
<accession>A0A507DFD9</accession>
<comment type="caution">
    <text evidence="1">The sequence shown here is derived from an EMBL/GenBank/DDBJ whole genome shotgun (WGS) entry which is preliminary data.</text>
</comment>
<reference evidence="3 4" key="1">
    <citation type="journal article" date="2019" name="Sci. Rep.">
        <title>Comparative genomics of chytrid fungi reveal insights into the obligate biotrophic and pathogenic lifestyle of Synchytrium endobioticum.</title>
        <authorList>
            <person name="van de Vossenberg B.T.L.H."/>
            <person name="Warris S."/>
            <person name="Nguyen H.D.T."/>
            <person name="van Gent-Pelzer M.P.E."/>
            <person name="Joly D.L."/>
            <person name="van de Geest H.C."/>
            <person name="Bonants P.J.M."/>
            <person name="Smith D.S."/>
            <person name="Levesque C.A."/>
            <person name="van der Lee T.A.J."/>
        </authorList>
    </citation>
    <scope>NUCLEOTIDE SEQUENCE [LARGE SCALE GENOMIC DNA]</scope>
    <source>
        <strain evidence="1 4">LEV6574</strain>
        <strain evidence="2 3">MB42</strain>
    </source>
</reference>
<dbReference type="Proteomes" id="UP000320475">
    <property type="component" value="Unassembled WGS sequence"/>
</dbReference>